<dbReference type="Proteomes" id="UP000593564">
    <property type="component" value="Unassembled WGS sequence"/>
</dbReference>
<feature type="region of interest" description="Disordered" evidence="6">
    <location>
        <begin position="152"/>
        <end position="201"/>
    </location>
</feature>
<keyword evidence="3" id="KW-0238">DNA-binding</keyword>
<dbReference type="SUPFAM" id="SSF54171">
    <property type="entry name" value="DNA-binding domain"/>
    <property type="match status" value="1"/>
</dbReference>
<name>A0A7J7GBV6_CAMSI</name>
<evidence type="ECO:0000256" key="3">
    <source>
        <dbReference type="ARBA" id="ARBA00023125"/>
    </source>
</evidence>
<keyword evidence="9" id="KW-1185">Reference proteome</keyword>
<organism evidence="8 9">
    <name type="scientific">Camellia sinensis</name>
    <name type="common">Tea plant</name>
    <name type="synonym">Thea sinensis</name>
    <dbReference type="NCBI Taxonomy" id="4442"/>
    <lineage>
        <taxon>Eukaryota</taxon>
        <taxon>Viridiplantae</taxon>
        <taxon>Streptophyta</taxon>
        <taxon>Embryophyta</taxon>
        <taxon>Tracheophyta</taxon>
        <taxon>Spermatophyta</taxon>
        <taxon>Magnoliopsida</taxon>
        <taxon>eudicotyledons</taxon>
        <taxon>Gunneridae</taxon>
        <taxon>Pentapetalae</taxon>
        <taxon>asterids</taxon>
        <taxon>Ericales</taxon>
        <taxon>Theaceae</taxon>
        <taxon>Camellia</taxon>
    </lineage>
</organism>
<reference evidence="9" key="1">
    <citation type="journal article" date="2020" name="Nat. Commun.">
        <title>Genome assembly of wild tea tree DASZ reveals pedigree and selection history of tea varieties.</title>
        <authorList>
            <person name="Zhang W."/>
            <person name="Zhang Y."/>
            <person name="Qiu H."/>
            <person name="Guo Y."/>
            <person name="Wan H."/>
            <person name="Zhang X."/>
            <person name="Scossa F."/>
            <person name="Alseekh S."/>
            <person name="Zhang Q."/>
            <person name="Wang P."/>
            <person name="Xu L."/>
            <person name="Schmidt M.H."/>
            <person name="Jia X."/>
            <person name="Li D."/>
            <person name="Zhu A."/>
            <person name="Guo F."/>
            <person name="Chen W."/>
            <person name="Ni D."/>
            <person name="Usadel B."/>
            <person name="Fernie A.R."/>
            <person name="Wen W."/>
        </authorList>
    </citation>
    <scope>NUCLEOTIDE SEQUENCE [LARGE SCALE GENOMIC DNA]</scope>
    <source>
        <strain evidence="9">cv. G240</strain>
    </source>
</reference>
<dbReference type="GO" id="GO:0005634">
    <property type="term" value="C:nucleus"/>
    <property type="evidence" value="ECO:0007669"/>
    <property type="project" value="UniProtKB-SubCell"/>
</dbReference>
<keyword evidence="2" id="KW-0805">Transcription regulation</keyword>
<dbReference type="InterPro" id="IPR001739">
    <property type="entry name" value="Methyl_CpG_DNA-bd"/>
</dbReference>
<feature type="domain" description="MBD" evidence="7">
    <location>
        <begin position="4"/>
        <end position="78"/>
    </location>
</feature>
<evidence type="ECO:0000256" key="5">
    <source>
        <dbReference type="ARBA" id="ARBA00023242"/>
    </source>
</evidence>
<dbReference type="InterPro" id="IPR016177">
    <property type="entry name" value="DNA-bd_dom_sf"/>
</dbReference>
<keyword evidence="4" id="KW-0804">Transcription</keyword>
<keyword evidence="5" id="KW-0539">Nucleus</keyword>
<evidence type="ECO:0000256" key="1">
    <source>
        <dbReference type="ARBA" id="ARBA00004123"/>
    </source>
</evidence>
<feature type="compositionally biased region" description="Acidic residues" evidence="6">
    <location>
        <begin position="152"/>
        <end position="163"/>
    </location>
</feature>
<gene>
    <name evidence="8" type="ORF">HYC85_025759</name>
</gene>
<dbReference type="EMBL" id="JACBKZ010000012">
    <property type="protein sequence ID" value="KAF5938253.1"/>
    <property type="molecule type" value="Genomic_DNA"/>
</dbReference>
<evidence type="ECO:0000256" key="2">
    <source>
        <dbReference type="ARBA" id="ARBA00023015"/>
    </source>
</evidence>
<protein>
    <recommendedName>
        <fullName evidence="7">MBD domain-containing protein</fullName>
    </recommendedName>
</protein>
<accession>A0A7J7GBV6</accession>
<comment type="subcellular location">
    <subcellularLocation>
        <location evidence="1">Nucleus</location>
    </subcellularLocation>
</comment>
<proteinExistence type="predicted"/>
<evidence type="ECO:0000313" key="9">
    <source>
        <dbReference type="Proteomes" id="UP000593564"/>
    </source>
</evidence>
<sequence length="201" mass="23765">MEPTNPQRERVTKGPPGWMVESRPRTNEKYIGKVDRFYYEPGTGKRYRSCSQAWARYYETQQQIGVLVPKEENTAHDLNMMEFSKMKNRTKRFNVNEILDSVTWVLTDIEFDKWTPYIDDEMVLQNEQKLWIETFELAMLWKHWPDGKVNVEEEEENDDEQTNDLDVQKNNAAMAKQEEQNADQTKKTGKAIRTVDMDSGN</sequence>
<dbReference type="PROSITE" id="PS50982">
    <property type="entry name" value="MBD"/>
    <property type="match status" value="1"/>
</dbReference>
<feature type="region of interest" description="Disordered" evidence="6">
    <location>
        <begin position="1"/>
        <end position="21"/>
    </location>
</feature>
<reference evidence="8 9" key="2">
    <citation type="submission" date="2020-07" db="EMBL/GenBank/DDBJ databases">
        <title>Genome assembly of wild tea tree DASZ reveals pedigree and selection history of tea varieties.</title>
        <authorList>
            <person name="Zhang W."/>
        </authorList>
    </citation>
    <scope>NUCLEOTIDE SEQUENCE [LARGE SCALE GENOMIC DNA]</scope>
    <source>
        <strain evidence="9">cv. G240</strain>
        <tissue evidence="8">Leaf</tissue>
    </source>
</reference>
<evidence type="ECO:0000313" key="8">
    <source>
        <dbReference type="EMBL" id="KAF5938253.1"/>
    </source>
</evidence>
<evidence type="ECO:0000259" key="7">
    <source>
        <dbReference type="PROSITE" id="PS50982"/>
    </source>
</evidence>
<dbReference type="GO" id="GO:0003677">
    <property type="term" value="F:DNA binding"/>
    <property type="evidence" value="ECO:0007669"/>
    <property type="project" value="UniProtKB-KW"/>
</dbReference>
<dbReference type="Gene3D" id="3.30.890.10">
    <property type="entry name" value="Methyl-cpg-binding Protein 2, Chain A"/>
    <property type="match status" value="1"/>
</dbReference>
<evidence type="ECO:0000256" key="4">
    <source>
        <dbReference type="ARBA" id="ARBA00023163"/>
    </source>
</evidence>
<evidence type="ECO:0000256" key="6">
    <source>
        <dbReference type="SAM" id="MobiDB-lite"/>
    </source>
</evidence>
<dbReference type="AlphaFoldDB" id="A0A7J7GBV6"/>
<dbReference type="Pfam" id="PF01429">
    <property type="entry name" value="MBD"/>
    <property type="match status" value="1"/>
</dbReference>
<comment type="caution">
    <text evidence="8">The sequence shown here is derived from an EMBL/GenBank/DDBJ whole genome shotgun (WGS) entry which is preliminary data.</text>
</comment>